<dbReference type="AlphaFoldDB" id="A0A0V0QAX9"/>
<reference evidence="2 3" key="1">
    <citation type="journal article" date="2015" name="Sci. Rep.">
        <title>Genome of the facultative scuticociliatosis pathogen Pseudocohnilembus persalinus provides insight into its virulence through horizontal gene transfer.</title>
        <authorList>
            <person name="Xiong J."/>
            <person name="Wang G."/>
            <person name="Cheng J."/>
            <person name="Tian M."/>
            <person name="Pan X."/>
            <person name="Warren A."/>
            <person name="Jiang C."/>
            <person name="Yuan D."/>
            <person name="Miao W."/>
        </authorList>
    </citation>
    <scope>NUCLEOTIDE SEQUENCE [LARGE SCALE GENOMIC DNA]</scope>
    <source>
        <strain evidence="2">36N120E</strain>
    </source>
</reference>
<proteinExistence type="predicted"/>
<evidence type="ECO:0000256" key="1">
    <source>
        <dbReference type="SAM" id="MobiDB-lite"/>
    </source>
</evidence>
<dbReference type="InParanoid" id="A0A0V0QAX9"/>
<dbReference type="EMBL" id="LDAU01000214">
    <property type="protein sequence ID" value="KRW99306.1"/>
    <property type="molecule type" value="Genomic_DNA"/>
</dbReference>
<organism evidence="2 3">
    <name type="scientific">Pseudocohnilembus persalinus</name>
    <name type="common">Ciliate</name>
    <dbReference type="NCBI Taxonomy" id="266149"/>
    <lineage>
        <taxon>Eukaryota</taxon>
        <taxon>Sar</taxon>
        <taxon>Alveolata</taxon>
        <taxon>Ciliophora</taxon>
        <taxon>Intramacronucleata</taxon>
        <taxon>Oligohymenophorea</taxon>
        <taxon>Scuticociliatia</taxon>
        <taxon>Philasterida</taxon>
        <taxon>Pseudocohnilembidae</taxon>
        <taxon>Pseudocohnilembus</taxon>
    </lineage>
</organism>
<keyword evidence="3" id="KW-1185">Reference proteome</keyword>
<name>A0A0V0QAX9_PSEPJ</name>
<feature type="region of interest" description="Disordered" evidence="1">
    <location>
        <begin position="113"/>
        <end position="139"/>
    </location>
</feature>
<evidence type="ECO:0000313" key="2">
    <source>
        <dbReference type="EMBL" id="KRW99306.1"/>
    </source>
</evidence>
<protein>
    <submittedName>
        <fullName evidence="2">Uncharacterized protein</fullName>
    </submittedName>
</protein>
<accession>A0A0V0QAX9</accession>
<gene>
    <name evidence="2" type="ORF">PPERSA_02418</name>
</gene>
<dbReference type="Proteomes" id="UP000054937">
    <property type="component" value="Unassembled WGS sequence"/>
</dbReference>
<evidence type="ECO:0000313" key="3">
    <source>
        <dbReference type="Proteomes" id="UP000054937"/>
    </source>
</evidence>
<sequence length="281" mass="33748">MLNPPIFIHQKLQNLPNTENYYTNDIQFNNLDIINEFNKKKLQKKLRSQSTNNQSKNLSIHEKYQQTHQNAKNFQNHLQNLQIQKENDKLWERLVQMHHKSKKNQAKICNKLKKEKKSPESQQNPFHQQAKLRKRQQQQKQLFLENDAIINRISQPGYNPSCLDCTQRHNKSLFQQHKNQHQQSFQSSQYKIQNPNNIAQNSYIYQQNNQQYHNPEFQKNFQNSETKSRPPLFPFTPLVQYTQYNSNNKSFNALNKSKEYSVDNQYSIRLNDSYQENSNYS</sequence>
<comment type="caution">
    <text evidence="2">The sequence shown here is derived from an EMBL/GenBank/DDBJ whole genome shotgun (WGS) entry which is preliminary data.</text>
</comment>